<organism evidence="2 3">
    <name type="scientific">Phytophthora megakarya</name>
    <dbReference type="NCBI Taxonomy" id="4795"/>
    <lineage>
        <taxon>Eukaryota</taxon>
        <taxon>Sar</taxon>
        <taxon>Stramenopiles</taxon>
        <taxon>Oomycota</taxon>
        <taxon>Peronosporomycetes</taxon>
        <taxon>Peronosporales</taxon>
        <taxon>Peronosporaceae</taxon>
        <taxon>Phytophthora</taxon>
    </lineage>
</organism>
<protein>
    <recommendedName>
        <fullName evidence="4">HTH myb-type domain-containing protein</fullName>
    </recommendedName>
</protein>
<accession>A0A225X0K4</accession>
<name>A0A225X0K4_9STRA</name>
<evidence type="ECO:0000313" key="2">
    <source>
        <dbReference type="EMBL" id="OWZ23421.1"/>
    </source>
</evidence>
<feature type="region of interest" description="Disordered" evidence="1">
    <location>
        <begin position="59"/>
        <end position="107"/>
    </location>
</feature>
<evidence type="ECO:0008006" key="4">
    <source>
        <dbReference type="Google" id="ProtNLM"/>
    </source>
</evidence>
<comment type="caution">
    <text evidence="2">The sequence shown here is derived from an EMBL/GenBank/DDBJ whole genome shotgun (WGS) entry which is preliminary data.</text>
</comment>
<dbReference type="AlphaFoldDB" id="A0A225X0K4"/>
<feature type="compositionally biased region" description="Polar residues" evidence="1">
    <location>
        <begin position="81"/>
        <end position="106"/>
    </location>
</feature>
<dbReference type="OrthoDB" id="118550at2759"/>
<sequence>MPDELPRKSNAYLVHQRPHRLKIAERGAQMNMNDFLFPYGSWKRIAAHVGTRAVQQVMSHAQSVRAKKKRIQERENRRTTESTALRNSAKSHSPKNQNARTSTRQMPTPEELLLASMRTPLPAHANPLQTRPVAVIESDYADVASVNIDPNQLEISGVSNYAVGHPVPPVEKDAAKSGDGDFHRVLQAQKCRLCPDLTLDSDIPLLNDDGIAGLIDILPNQNQTPM</sequence>
<dbReference type="Proteomes" id="UP000198211">
    <property type="component" value="Unassembled WGS sequence"/>
</dbReference>
<dbReference type="STRING" id="4795.A0A225X0K4"/>
<keyword evidence="3" id="KW-1185">Reference proteome</keyword>
<dbReference type="EMBL" id="NBNE01000065">
    <property type="protein sequence ID" value="OWZ23421.1"/>
    <property type="molecule type" value="Genomic_DNA"/>
</dbReference>
<evidence type="ECO:0000256" key="1">
    <source>
        <dbReference type="SAM" id="MobiDB-lite"/>
    </source>
</evidence>
<gene>
    <name evidence="2" type="ORF">PHMEG_0001692</name>
</gene>
<proteinExistence type="predicted"/>
<reference evidence="3" key="1">
    <citation type="submission" date="2017-03" db="EMBL/GenBank/DDBJ databases">
        <title>Phytopthora megakarya and P. palmivora, two closely related causual agents of cacao black pod achieved similar genome size and gene model numbers by different mechanisms.</title>
        <authorList>
            <person name="Ali S."/>
            <person name="Shao J."/>
            <person name="Larry D.J."/>
            <person name="Kronmiller B."/>
            <person name="Shen D."/>
            <person name="Strem M.D."/>
            <person name="Melnick R.L."/>
            <person name="Guiltinan M.J."/>
            <person name="Tyler B.M."/>
            <person name="Meinhardt L.W."/>
            <person name="Bailey B.A."/>
        </authorList>
    </citation>
    <scope>NUCLEOTIDE SEQUENCE [LARGE SCALE GENOMIC DNA]</scope>
    <source>
        <strain evidence="3">zdho120</strain>
    </source>
</reference>
<evidence type="ECO:0000313" key="3">
    <source>
        <dbReference type="Proteomes" id="UP000198211"/>
    </source>
</evidence>